<dbReference type="EMBL" id="CAJNNV010030322">
    <property type="protein sequence ID" value="CAE8632145.1"/>
    <property type="molecule type" value="Genomic_DNA"/>
</dbReference>
<keyword evidence="3" id="KW-1185">Reference proteome</keyword>
<dbReference type="Proteomes" id="UP000654075">
    <property type="component" value="Unassembled WGS sequence"/>
</dbReference>
<proteinExistence type="predicted"/>
<sequence>MRTMESWRCTVRNRGCTCCRWSGQLSFSKECVCIFQRRMSLHTFRGFHWHCDCHGASPVTAANFLPALCSGSVSCRTFPSGRLGSCAVSSVFVSRLRPELFQREMRSRKAYLHKHLDVVGRPVLVAVAQRHSVLDRRFEESCQMCAWFMEQMLDRLDTVPPPSAGLPQRSSEATEQALGIFDLRGFSPLQADVEFAKFLVDVLYSYYPSRFGRVLLVDAPDVFSSFWETIRPLLHRYSLLVEFVSASDVRRLYFAPGLAPEEFQDS</sequence>
<dbReference type="Pfam" id="PF00650">
    <property type="entry name" value="CRAL_TRIO"/>
    <property type="match status" value="1"/>
</dbReference>
<organism evidence="2 3">
    <name type="scientific">Polarella glacialis</name>
    <name type="common">Dinoflagellate</name>
    <dbReference type="NCBI Taxonomy" id="89957"/>
    <lineage>
        <taxon>Eukaryota</taxon>
        <taxon>Sar</taxon>
        <taxon>Alveolata</taxon>
        <taxon>Dinophyceae</taxon>
        <taxon>Suessiales</taxon>
        <taxon>Suessiaceae</taxon>
        <taxon>Polarella</taxon>
    </lineage>
</organism>
<dbReference type="PANTHER" id="PTHR47556">
    <property type="entry name" value="SEC14P-LIKE PHOSPHATIDYLINOSITOL TRANSFER FAMILY PROTEIN"/>
    <property type="match status" value="1"/>
</dbReference>
<evidence type="ECO:0000313" key="2">
    <source>
        <dbReference type="EMBL" id="CAE8632145.1"/>
    </source>
</evidence>
<feature type="domain" description="CRAL-TRIO" evidence="1">
    <location>
        <begin position="98"/>
        <end position="266"/>
    </location>
</feature>
<accession>A0A813H357</accession>
<dbReference type="PROSITE" id="PS50191">
    <property type="entry name" value="CRAL_TRIO"/>
    <property type="match status" value="1"/>
</dbReference>
<dbReference type="SUPFAM" id="SSF52087">
    <property type="entry name" value="CRAL/TRIO domain"/>
    <property type="match status" value="1"/>
</dbReference>
<dbReference type="CDD" id="cd00170">
    <property type="entry name" value="SEC14"/>
    <property type="match status" value="1"/>
</dbReference>
<dbReference type="PANTHER" id="PTHR47556:SF1">
    <property type="entry name" value="SEC14P-LIKE PHOSPHATIDYLINOSITOL TRANSFER FAMILY PROTEIN"/>
    <property type="match status" value="1"/>
</dbReference>
<dbReference type="InterPro" id="IPR001251">
    <property type="entry name" value="CRAL-TRIO_dom"/>
</dbReference>
<name>A0A813H357_POLGL</name>
<evidence type="ECO:0000313" key="3">
    <source>
        <dbReference type="Proteomes" id="UP000654075"/>
    </source>
</evidence>
<comment type="caution">
    <text evidence="2">The sequence shown here is derived from an EMBL/GenBank/DDBJ whole genome shotgun (WGS) entry which is preliminary data.</text>
</comment>
<dbReference type="Gene3D" id="3.40.525.10">
    <property type="entry name" value="CRAL-TRIO lipid binding domain"/>
    <property type="match status" value="1"/>
</dbReference>
<dbReference type="InterPro" id="IPR036865">
    <property type="entry name" value="CRAL-TRIO_dom_sf"/>
</dbReference>
<gene>
    <name evidence="2" type="ORF">PGLA1383_LOCUS48127</name>
</gene>
<evidence type="ECO:0000259" key="1">
    <source>
        <dbReference type="PROSITE" id="PS50191"/>
    </source>
</evidence>
<protein>
    <recommendedName>
        <fullName evidence="1">CRAL-TRIO domain-containing protein</fullName>
    </recommendedName>
</protein>
<reference evidence="2" key="1">
    <citation type="submission" date="2021-02" db="EMBL/GenBank/DDBJ databases">
        <authorList>
            <person name="Dougan E. K."/>
            <person name="Rhodes N."/>
            <person name="Thang M."/>
            <person name="Chan C."/>
        </authorList>
    </citation>
    <scope>NUCLEOTIDE SEQUENCE</scope>
</reference>
<dbReference type="OrthoDB" id="75724at2759"/>
<dbReference type="AlphaFoldDB" id="A0A813H357"/>